<accession>A0A2G9YSL4</accession>
<dbReference type="InterPro" id="IPR009000">
    <property type="entry name" value="Transl_B-barrel_sf"/>
</dbReference>
<dbReference type="AlphaFoldDB" id="A0A2G9YSL4"/>
<evidence type="ECO:0008006" key="3">
    <source>
        <dbReference type="Google" id="ProtNLM"/>
    </source>
</evidence>
<evidence type="ECO:0000313" key="1">
    <source>
        <dbReference type="EMBL" id="PIP22244.1"/>
    </source>
</evidence>
<dbReference type="SUPFAM" id="SSF50447">
    <property type="entry name" value="Translation proteins"/>
    <property type="match status" value="1"/>
</dbReference>
<protein>
    <recommendedName>
        <fullName evidence="3">Translation elongation factor-like protein</fullName>
    </recommendedName>
</protein>
<comment type="caution">
    <text evidence="1">The sequence shown here is derived from an EMBL/GenBank/DDBJ whole genome shotgun (WGS) entry which is preliminary data.</text>
</comment>
<proteinExistence type="predicted"/>
<gene>
    <name evidence="1" type="ORF">COX38_01720</name>
</gene>
<dbReference type="Gene3D" id="2.40.30.10">
    <property type="entry name" value="Translation factors"/>
    <property type="match status" value="1"/>
</dbReference>
<name>A0A2G9YSL4_9BACT</name>
<dbReference type="Proteomes" id="UP000229054">
    <property type="component" value="Unassembled WGS sequence"/>
</dbReference>
<sequence length="90" mass="9880">MAEEQPISEEGTLIGKVAHYFSNINVAVIELSDSLKVGDTIRIVGGETDFTQAVESMEVEHQKVEVAKKGESVGLKVGQKVREGYKIYKL</sequence>
<dbReference type="EMBL" id="PCRN01000064">
    <property type="protein sequence ID" value="PIP22244.1"/>
    <property type="molecule type" value="Genomic_DNA"/>
</dbReference>
<reference evidence="1 2" key="1">
    <citation type="submission" date="2017-09" db="EMBL/GenBank/DDBJ databases">
        <title>Depth-based differentiation of microbial function through sediment-hosted aquifers and enrichment of novel symbionts in the deep terrestrial subsurface.</title>
        <authorList>
            <person name="Probst A.J."/>
            <person name="Ladd B."/>
            <person name="Jarett J.K."/>
            <person name="Geller-Mcgrath D.E."/>
            <person name="Sieber C.M."/>
            <person name="Emerson J.B."/>
            <person name="Anantharaman K."/>
            <person name="Thomas B.C."/>
            <person name="Malmstrom R."/>
            <person name="Stieglmeier M."/>
            <person name="Klingl A."/>
            <person name="Woyke T."/>
            <person name="Ryan C.M."/>
            <person name="Banfield J.F."/>
        </authorList>
    </citation>
    <scope>NUCLEOTIDE SEQUENCE [LARGE SCALE GENOMIC DNA]</scope>
    <source>
        <strain evidence="1">CG23_combo_of_CG06-09_8_20_14_all_39_25</strain>
    </source>
</reference>
<organism evidence="1 2">
    <name type="scientific">Candidatus Nealsonbacteria bacterium CG23_combo_of_CG06-09_8_20_14_all_39_25</name>
    <dbReference type="NCBI Taxonomy" id="1974723"/>
    <lineage>
        <taxon>Bacteria</taxon>
        <taxon>Candidatus Nealsoniibacteriota</taxon>
    </lineage>
</organism>
<evidence type="ECO:0000313" key="2">
    <source>
        <dbReference type="Proteomes" id="UP000229054"/>
    </source>
</evidence>